<proteinExistence type="predicted"/>
<sequence length="206" mass="23575">MNKGRKNIEHSLTIPTSGNRSLFWLIYCRSLKRILMKSEYLFQKNDLILDTHNIVEKVVRDIAISFGWLDAEGKNKKLFQKKAAYLLKEYEDSVYLRSYKPNVMFSIACATWDFSTEITFGDAVGVLSLLKESIAISKTLKNDQMGLYSVLGLKLISAKNFIIEVQKTITAIEKRIGSFDDVSAKNSKEVILSDRIYDLKLFLVNI</sequence>
<dbReference type="EMBL" id="ATBP01000640">
    <property type="protein sequence ID" value="ETR69441.1"/>
    <property type="molecule type" value="Genomic_DNA"/>
</dbReference>
<evidence type="ECO:0000313" key="2">
    <source>
        <dbReference type="Proteomes" id="UP000189670"/>
    </source>
</evidence>
<reference evidence="2" key="1">
    <citation type="submission" date="2012-11" db="EMBL/GenBank/DDBJ databases">
        <authorList>
            <person name="Lucero-Rivera Y.E."/>
            <person name="Tovar-Ramirez D."/>
        </authorList>
    </citation>
    <scope>NUCLEOTIDE SEQUENCE [LARGE SCALE GENOMIC DNA]</scope>
    <source>
        <strain evidence="2">Araruama</strain>
    </source>
</reference>
<evidence type="ECO:0000313" key="1">
    <source>
        <dbReference type="EMBL" id="ETR69441.1"/>
    </source>
</evidence>
<organism evidence="1 2">
    <name type="scientific">Candidatus Magnetoglobus multicellularis str. Araruama</name>
    <dbReference type="NCBI Taxonomy" id="890399"/>
    <lineage>
        <taxon>Bacteria</taxon>
        <taxon>Pseudomonadati</taxon>
        <taxon>Thermodesulfobacteriota</taxon>
        <taxon>Desulfobacteria</taxon>
        <taxon>Desulfobacterales</taxon>
        <taxon>Desulfobacteraceae</taxon>
        <taxon>Candidatus Magnetoglobus</taxon>
    </lineage>
</organism>
<dbReference type="AlphaFoldDB" id="A0A1V1P3Q8"/>
<protein>
    <submittedName>
        <fullName evidence="1">Uncharacterized protein</fullName>
    </submittedName>
</protein>
<comment type="caution">
    <text evidence="1">The sequence shown here is derived from an EMBL/GenBank/DDBJ whole genome shotgun (WGS) entry which is preliminary data.</text>
</comment>
<dbReference type="Proteomes" id="UP000189670">
    <property type="component" value="Unassembled WGS sequence"/>
</dbReference>
<gene>
    <name evidence="1" type="ORF">OMM_03927</name>
</gene>
<accession>A0A1V1P3Q8</accession>
<name>A0A1V1P3Q8_9BACT</name>